<keyword evidence="2" id="KW-0812">Transmembrane</keyword>
<dbReference type="Proteomes" id="UP000327013">
    <property type="component" value="Chromosome 3"/>
</dbReference>
<keyword evidence="2" id="KW-0472">Membrane</keyword>
<gene>
    <name evidence="3" type="ORF">FH972_007508</name>
</gene>
<evidence type="ECO:0000256" key="1">
    <source>
        <dbReference type="SAM" id="MobiDB-lite"/>
    </source>
</evidence>
<organism evidence="3 4">
    <name type="scientific">Carpinus fangiana</name>
    <dbReference type="NCBI Taxonomy" id="176857"/>
    <lineage>
        <taxon>Eukaryota</taxon>
        <taxon>Viridiplantae</taxon>
        <taxon>Streptophyta</taxon>
        <taxon>Embryophyta</taxon>
        <taxon>Tracheophyta</taxon>
        <taxon>Spermatophyta</taxon>
        <taxon>Magnoliopsida</taxon>
        <taxon>eudicotyledons</taxon>
        <taxon>Gunneridae</taxon>
        <taxon>Pentapetalae</taxon>
        <taxon>rosids</taxon>
        <taxon>fabids</taxon>
        <taxon>Fagales</taxon>
        <taxon>Betulaceae</taxon>
        <taxon>Carpinus</taxon>
    </lineage>
</organism>
<proteinExistence type="predicted"/>
<dbReference type="EMBL" id="CM017323">
    <property type="protein sequence ID" value="KAE8021634.1"/>
    <property type="molecule type" value="Genomic_DNA"/>
</dbReference>
<dbReference type="OrthoDB" id="1740076at2759"/>
<accession>A0A5N6QZ59</accession>
<sequence>MSTGRHRRQTMLPISRNESNTDNKHHALTLLPSLAYFNLTISSVSGIYRGYIHNDIPMIALIVFVYFAYFWLDHCFTAIKKLPPSDYASPEKRRLQFTIWVLSTAIMFGFACEFATFLKLPGSLFFFAIAIVSSLCIFYTYFIDDNPAKSRPSRSNEKVRDKKKRRYVTLIGIRRCNSRPKYIHLDSSPC</sequence>
<feature type="transmembrane region" description="Helical" evidence="2">
    <location>
        <begin position="34"/>
        <end position="52"/>
    </location>
</feature>
<dbReference type="InterPro" id="IPR045501">
    <property type="entry name" value="DUF6490"/>
</dbReference>
<feature type="region of interest" description="Disordered" evidence="1">
    <location>
        <begin position="1"/>
        <end position="21"/>
    </location>
</feature>
<feature type="transmembrane region" description="Helical" evidence="2">
    <location>
        <begin position="124"/>
        <end position="143"/>
    </location>
</feature>
<keyword evidence="4" id="KW-1185">Reference proteome</keyword>
<reference evidence="3 4" key="1">
    <citation type="submission" date="2019-06" db="EMBL/GenBank/DDBJ databases">
        <title>A chromosomal-level reference genome of Carpinus fangiana (Coryloideae, Betulaceae).</title>
        <authorList>
            <person name="Yang X."/>
            <person name="Wang Z."/>
            <person name="Zhang L."/>
            <person name="Hao G."/>
            <person name="Liu J."/>
            <person name="Yang Y."/>
        </authorList>
    </citation>
    <scope>NUCLEOTIDE SEQUENCE [LARGE SCALE GENOMIC DNA]</scope>
    <source>
        <strain evidence="3">Cfa_2016G</strain>
        <tissue evidence="3">Leaf</tissue>
    </source>
</reference>
<keyword evidence="2" id="KW-1133">Transmembrane helix</keyword>
<dbReference type="PANTHER" id="PTHR46610">
    <property type="entry name" value="OS05G0181300 PROTEIN"/>
    <property type="match status" value="1"/>
</dbReference>
<protein>
    <submittedName>
        <fullName evidence="3">Uncharacterized protein</fullName>
    </submittedName>
</protein>
<evidence type="ECO:0000256" key="2">
    <source>
        <dbReference type="SAM" id="Phobius"/>
    </source>
</evidence>
<dbReference type="PANTHER" id="PTHR46610:SF20">
    <property type="entry name" value="OS05G0181300 PROTEIN"/>
    <property type="match status" value="1"/>
</dbReference>
<evidence type="ECO:0000313" key="3">
    <source>
        <dbReference type="EMBL" id="KAE8021634.1"/>
    </source>
</evidence>
<feature type="transmembrane region" description="Helical" evidence="2">
    <location>
        <begin position="97"/>
        <end position="118"/>
    </location>
</feature>
<evidence type="ECO:0000313" key="4">
    <source>
        <dbReference type="Proteomes" id="UP000327013"/>
    </source>
</evidence>
<dbReference type="AlphaFoldDB" id="A0A5N6QZ59"/>
<name>A0A5N6QZ59_9ROSI</name>
<feature type="transmembrane region" description="Helical" evidence="2">
    <location>
        <begin position="58"/>
        <end position="76"/>
    </location>
</feature>